<dbReference type="InterPro" id="IPR031329">
    <property type="entry name" value="NEUT/ALK_ceramidase_N"/>
</dbReference>
<dbReference type="EMBL" id="KZ678511">
    <property type="protein sequence ID" value="PSR81053.1"/>
    <property type="molecule type" value="Genomic_DNA"/>
</dbReference>
<organism evidence="8 9">
    <name type="scientific">Coniella lustricola</name>
    <dbReference type="NCBI Taxonomy" id="2025994"/>
    <lineage>
        <taxon>Eukaryota</taxon>
        <taxon>Fungi</taxon>
        <taxon>Dikarya</taxon>
        <taxon>Ascomycota</taxon>
        <taxon>Pezizomycotina</taxon>
        <taxon>Sordariomycetes</taxon>
        <taxon>Sordariomycetidae</taxon>
        <taxon>Diaporthales</taxon>
        <taxon>Schizoparmaceae</taxon>
        <taxon>Coniella</taxon>
    </lineage>
</organism>
<dbReference type="InterPro" id="IPR038445">
    <property type="entry name" value="NCDase_C_sf"/>
</dbReference>
<evidence type="ECO:0000313" key="8">
    <source>
        <dbReference type="EMBL" id="PSR81053.1"/>
    </source>
</evidence>
<keyword evidence="5" id="KW-0472">Membrane</keyword>
<feature type="binding site" evidence="3">
    <location>
        <position position="285"/>
    </location>
    <ligand>
        <name>Zn(2+)</name>
        <dbReference type="ChEBI" id="CHEBI:29105"/>
    </ligand>
</feature>
<dbReference type="InParanoid" id="A0A2T3A1G1"/>
<keyword evidence="5" id="KW-0812">Transmembrane</keyword>
<evidence type="ECO:0000259" key="6">
    <source>
        <dbReference type="Pfam" id="PF04734"/>
    </source>
</evidence>
<evidence type="ECO:0000313" key="9">
    <source>
        <dbReference type="Proteomes" id="UP000241462"/>
    </source>
</evidence>
<dbReference type="GO" id="GO:0016020">
    <property type="term" value="C:membrane"/>
    <property type="evidence" value="ECO:0007669"/>
    <property type="project" value="GOC"/>
</dbReference>
<dbReference type="InterPro" id="IPR031331">
    <property type="entry name" value="NEUT/ALK_ceramidase_C"/>
</dbReference>
<dbReference type="Gene3D" id="2.60.40.2300">
    <property type="entry name" value="Neutral/alkaline non-lysosomal ceramidase, C-terminal domain"/>
    <property type="match status" value="1"/>
</dbReference>
<keyword evidence="3" id="KW-0862">Zinc</keyword>
<dbReference type="STRING" id="2025994.A0A2T3A1G1"/>
<dbReference type="EC" id="3.5.1.23" evidence="4"/>
<feature type="binding site" evidence="3">
    <location>
        <position position="175"/>
    </location>
    <ligand>
        <name>Zn(2+)</name>
        <dbReference type="ChEBI" id="CHEBI:29105"/>
    </ligand>
</feature>
<evidence type="ECO:0000256" key="1">
    <source>
        <dbReference type="ARBA" id="ARBA00009835"/>
    </source>
</evidence>
<keyword evidence="3" id="KW-0479">Metal-binding</keyword>
<dbReference type="Pfam" id="PF04734">
    <property type="entry name" value="Ceramidase_alk"/>
    <property type="match status" value="1"/>
</dbReference>
<evidence type="ECO:0000256" key="5">
    <source>
        <dbReference type="SAM" id="Phobius"/>
    </source>
</evidence>
<dbReference type="GO" id="GO:0005576">
    <property type="term" value="C:extracellular region"/>
    <property type="evidence" value="ECO:0007669"/>
    <property type="project" value="TreeGrafter"/>
</dbReference>
<dbReference type="PANTHER" id="PTHR12670">
    <property type="entry name" value="CERAMIDASE"/>
    <property type="match status" value="1"/>
</dbReference>
<evidence type="ECO:0000259" key="7">
    <source>
        <dbReference type="Pfam" id="PF17048"/>
    </source>
</evidence>
<dbReference type="GO" id="GO:0042759">
    <property type="term" value="P:long-chain fatty acid biosynthetic process"/>
    <property type="evidence" value="ECO:0007669"/>
    <property type="project" value="TreeGrafter"/>
</dbReference>
<feature type="binding site" evidence="3">
    <location>
        <position position="572"/>
    </location>
    <ligand>
        <name>Zn(2+)</name>
        <dbReference type="ChEBI" id="CHEBI:29105"/>
    </ligand>
</feature>
<evidence type="ECO:0000256" key="2">
    <source>
        <dbReference type="ARBA" id="ARBA00022801"/>
    </source>
</evidence>
<dbReference type="AlphaFoldDB" id="A0A2T3A1G1"/>
<evidence type="ECO:0000256" key="3">
    <source>
        <dbReference type="PIRSR" id="PIRSR606823-2"/>
    </source>
</evidence>
<dbReference type="Proteomes" id="UP000241462">
    <property type="component" value="Unassembled WGS sequence"/>
</dbReference>
<keyword evidence="2 4" id="KW-0378">Hydrolase</keyword>
<comment type="catalytic activity">
    <reaction evidence="4">
        <text>an N-acylsphing-4-enine + H2O = sphing-4-enine + a fatty acid</text>
        <dbReference type="Rhea" id="RHEA:20856"/>
        <dbReference type="ChEBI" id="CHEBI:15377"/>
        <dbReference type="ChEBI" id="CHEBI:28868"/>
        <dbReference type="ChEBI" id="CHEBI:52639"/>
        <dbReference type="ChEBI" id="CHEBI:57756"/>
        <dbReference type="EC" id="3.5.1.23"/>
    </reaction>
</comment>
<comment type="cofactor">
    <cofactor evidence="3">
        <name>Zn(2+)</name>
        <dbReference type="ChEBI" id="CHEBI:29105"/>
    </cofactor>
    <text evidence="3">Binds 1 zinc ion per subunit.</text>
</comment>
<dbReference type="PANTHER" id="PTHR12670:SF20">
    <property type="entry name" value="NEUTRAL CERAMIDASE"/>
    <property type="match status" value="1"/>
</dbReference>
<dbReference type="OrthoDB" id="191371at2759"/>
<keyword evidence="4" id="KW-0443">Lipid metabolism</keyword>
<accession>A0A2T3A1G1</accession>
<reference evidence="8 9" key="1">
    <citation type="journal article" date="2018" name="Mycol. Prog.">
        <title>Coniella lustricola, a new species from submerged detritus.</title>
        <authorList>
            <person name="Raudabaugh D.B."/>
            <person name="Iturriaga T."/>
            <person name="Carver A."/>
            <person name="Mondo S."/>
            <person name="Pangilinan J."/>
            <person name="Lipzen A."/>
            <person name="He G."/>
            <person name="Amirebrahimi M."/>
            <person name="Grigoriev I.V."/>
            <person name="Miller A.N."/>
        </authorList>
    </citation>
    <scope>NUCLEOTIDE SEQUENCE [LARGE SCALE GENOMIC DNA]</scope>
    <source>
        <strain evidence="8 9">B22-T-1</strain>
    </source>
</reference>
<feature type="transmembrane region" description="Helical" evidence="5">
    <location>
        <begin position="16"/>
        <end position="36"/>
    </location>
</feature>
<feature type="domain" description="Neutral/alkaline non-lysosomal ceramidase C-terminal" evidence="7">
    <location>
        <begin position="606"/>
        <end position="773"/>
    </location>
</feature>
<dbReference type="InterPro" id="IPR006823">
    <property type="entry name" value="Ceramidase_alk"/>
</dbReference>
<keyword evidence="5" id="KW-1133">Transmembrane helix</keyword>
<proteinExistence type="inferred from homology"/>
<dbReference type="Pfam" id="PF17048">
    <property type="entry name" value="Ceramidse_alk_C"/>
    <property type="match status" value="1"/>
</dbReference>
<protein>
    <recommendedName>
        <fullName evidence="4">Neutral ceramidase</fullName>
        <ecNumber evidence="4">3.5.1.23</ecNumber>
    </recommendedName>
</protein>
<keyword evidence="9" id="KW-1185">Reference proteome</keyword>
<dbReference type="GO" id="GO:0017040">
    <property type="term" value="F:N-acylsphingosine amidohydrolase activity"/>
    <property type="evidence" value="ECO:0007669"/>
    <property type="project" value="UniProtKB-UniRule"/>
</dbReference>
<evidence type="ECO:0000256" key="4">
    <source>
        <dbReference type="RuleBase" id="RU366019"/>
    </source>
</evidence>
<gene>
    <name evidence="8" type="ORF">BD289DRAFT_49896</name>
</gene>
<name>A0A2T3A1G1_9PEZI</name>
<dbReference type="GO" id="GO:0046514">
    <property type="term" value="P:ceramide catabolic process"/>
    <property type="evidence" value="ECO:0007669"/>
    <property type="project" value="InterPro"/>
</dbReference>
<comment type="similarity">
    <text evidence="1 4">Belongs to the neutral ceramidase family.</text>
</comment>
<keyword evidence="4" id="KW-0746">Sphingolipid metabolism</keyword>
<dbReference type="GO" id="GO:0046872">
    <property type="term" value="F:metal ion binding"/>
    <property type="evidence" value="ECO:0007669"/>
    <property type="project" value="UniProtKB-KW"/>
</dbReference>
<sequence>MVSPTFRERSAPRRNAYGILALLSLVVFGLLGTSVLRGDRSPRSFAAAAEALDGEVDFDDLDRVKSFLASKTRASTGDQYLIGVGKADITGPVVEVEFGGYADLSQTGTGLRQRLYSRAFIVGDVSNPDDRFVYLVLDIAAGDTAQRYGILEGLAALGSDYAVYGQSNVAVTGTHSHNGPGAWWNYLLPQISSFGMDPQSLNAIIDGAVLSIQRAHESLTTGYLDVGYVNITDGNLSRSLYAYLNNPQEERDMYNSSTDQTLTMLRFQRASDNLNMGVLTWYPVHGTSMYGNNTHVAGDNKGVAAYLFEQTMASDSSAADGFVAGFSQANVGDTTPNVLGAWCDDGSGEMCSLENSTCSNGLSEDCHGRGPLFANVDLGVTSCYEMGRRQFQGAYDLYSDFDSQATPIVGTTVKSYHFFQNMSYFEFALPNGTLVSTCPAALGQSFAAGTTDWPGAFDFVQGESGEPDDPLWDAVAWALHVPDAQQRACQSPKPILLDVGETTEPYAWTPDIVDVQSFRVGQFIIIVSPSEATTMSGRRWRTAVANEASATFLNSTEPIVVLGGPANTYAHYVATYEEYQIQRYEGASTLYGQYELNAYMNLSVSNLHYLDPTSTSSPPSGPLPPDNRNVSLDFIPGVVYDGNPIGSPYGSVLTQPNASYAIGSVVNVTFQGANPRNNLRLEGTFAAVQQLNGTTWTTVRDDNDWHLVYTWEQTDTLLGYSQVTITWETETTSNSATAPYAEAGTYRVVYNGDAKNVLGTITAFTGTSDSFTLTS</sequence>
<dbReference type="FunFam" id="2.60.40.2300:FF:000004">
    <property type="entry name" value="Neutral/alkaline nonlysosomal ceramidase, putative"/>
    <property type="match status" value="1"/>
</dbReference>
<feature type="domain" description="Neutral/alkaline non-lysosomal ceramidase N-terminal" evidence="6">
    <location>
        <begin position="80"/>
        <end position="601"/>
    </location>
</feature>
<dbReference type="GO" id="GO:0046512">
    <property type="term" value="P:sphingosine biosynthetic process"/>
    <property type="evidence" value="ECO:0007669"/>
    <property type="project" value="TreeGrafter"/>
</dbReference>
<feature type="binding site" evidence="3">
    <location>
        <position position="531"/>
    </location>
    <ligand>
        <name>Zn(2+)</name>
        <dbReference type="ChEBI" id="CHEBI:29105"/>
    </ligand>
</feature>